<proteinExistence type="predicted"/>
<dbReference type="AlphaFoldDB" id="G0UWL2"/>
<accession>G0UWL2</accession>
<evidence type="ECO:0000256" key="1">
    <source>
        <dbReference type="SAM" id="Coils"/>
    </source>
</evidence>
<dbReference type="VEuPathDB" id="TriTrypDB:TcIL3000_10_5440"/>
<sequence>MESLLSTFDESSTRLRFLYEKARNLGEESGDTATKIDVLRVLHDCFVFHTDTLQDQIDALKTCEEQEVENIEEEVEELEKEFRLLSRIHQGCTSAGHPFPPLNGAPTVVYQTFTTRMTDLSAHLSVMREGMLHLLNLSPACLAKAQSIVSWLGVSDKAAWTMKERHLVSTWNALCEEARAASLALDGPVVEAAHRLLSEVMQLGSAVVSLVEGSALAAAERARGLDDLSNQQRRLVMWCRQQQANLDILREPPHIQEFCVSLVEYYVVMSENYRVILEKAEPYLSEEAVQEWLMEANEAWLHLQVKAIEQLRKTVFDVYPDSPLEEQVEGQAAFCLQLGTFLERLESTLTPRCEGASADCGQCVQLLDDCRGLLKVMVVYEKLSRKLLKLAEHLKVYREVYDCYRTAALLHVTYLSSSHDLLAEATRRKSEYRACVDELQTWAVKKVRCDPWCSILEKVRDIKDLLEKDQQLGKLNGEHSS</sequence>
<organism evidence="2">
    <name type="scientific">Trypanosoma congolense (strain IL3000)</name>
    <dbReference type="NCBI Taxonomy" id="1068625"/>
    <lineage>
        <taxon>Eukaryota</taxon>
        <taxon>Discoba</taxon>
        <taxon>Euglenozoa</taxon>
        <taxon>Kinetoplastea</taxon>
        <taxon>Metakinetoplastina</taxon>
        <taxon>Trypanosomatida</taxon>
        <taxon>Trypanosomatidae</taxon>
        <taxon>Trypanosoma</taxon>
        <taxon>Nannomonas</taxon>
    </lineage>
</organism>
<gene>
    <name evidence="2" type="ORF">TCIL3000_10_5440</name>
</gene>
<feature type="coiled-coil region" evidence="1">
    <location>
        <begin position="54"/>
        <end position="88"/>
    </location>
</feature>
<dbReference type="EMBL" id="HE575323">
    <property type="protein sequence ID" value="CCC93778.1"/>
    <property type="molecule type" value="Genomic_DNA"/>
</dbReference>
<evidence type="ECO:0000313" key="2">
    <source>
        <dbReference type="EMBL" id="CCC93778.1"/>
    </source>
</evidence>
<keyword evidence="1" id="KW-0175">Coiled coil</keyword>
<name>G0UWL2_TRYCI</name>
<reference evidence="2" key="1">
    <citation type="journal article" date="2012" name="Proc. Natl. Acad. Sci. U.S.A.">
        <title>Antigenic diversity is generated by distinct evolutionary mechanisms in African trypanosome species.</title>
        <authorList>
            <person name="Jackson A.P."/>
            <person name="Berry A."/>
            <person name="Aslett M."/>
            <person name="Allison H.C."/>
            <person name="Burton P."/>
            <person name="Vavrova-Anderson J."/>
            <person name="Brown R."/>
            <person name="Browne H."/>
            <person name="Corton N."/>
            <person name="Hauser H."/>
            <person name="Gamble J."/>
            <person name="Gilderthorp R."/>
            <person name="Marcello L."/>
            <person name="McQuillan J."/>
            <person name="Otto T.D."/>
            <person name="Quail M.A."/>
            <person name="Sanders M.J."/>
            <person name="van Tonder A."/>
            <person name="Ginger M.L."/>
            <person name="Field M.C."/>
            <person name="Barry J.D."/>
            <person name="Hertz-Fowler C."/>
            <person name="Berriman M."/>
        </authorList>
    </citation>
    <scope>NUCLEOTIDE SEQUENCE</scope>
    <source>
        <strain evidence="2">IL3000</strain>
    </source>
</reference>
<protein>
    <submittedName>
        <fullName evidence="2">Uncharacterized protein TCIL3000_10_5440</fullName>
    </submittedName>
</protein>